<dbReference type="PANTHER" id="PTHR10098:SF108">
    <property type="entry name" value="TETRATRICOPEPTIDE REPEAT PROTEIN 28"/>
    <property type="match status" value="1"/>
</dbReference>
<feature type="repeat" description="TPR" evidence="1">
    <location>
        <begin position="121"/>
        <end position="154"/>
    </location>
</feature>
<feature type="repeat" description="TPR" evidence="1">
    <location>
        <begin position="281"/>
        <end position="314"/>
    </location>
</feature>
<evidence type="ECO:0000313" key="3">
    <source>
        <dbReference type="EMBL" id="HFM98781.1"/>
    </source>
</evidence>
<gene>
    <name evidence="3" type="ORF">ENR64_13690</name>
</gene>
<accession>A0A7C3PQG4</accession>
<evidence type="ECO:0000259" key="2">
    <source>
        <dbReference type="Pfam" id="PF12770"/>
    </source>
</evidence>
<name>A0A7C3PQG4_9CYAN</name>
<reference evidence="3" key="1">
    <citation type="journal article" date="2020" name="mSystems">
        <title>Genome- and Community-Level Interaction Insights into Carbon Utilization and Element Cycling Functions of Hydrothermarchaeota in Hydrothermal Sediment.</title>
        <authorList>
            <person name="Zhou Z."/>
            <person name="Liu Y."/>
            <person name="Xu W."/>
            <person name="Pan J."/>
            <person name="Luo Z.H."/>
            <person name="Li M."/>
        </authorList>
    </citation>
    <scope>NUCLEOTIDE SEQUENCE [LARGE SCALE GENOMIC DNA]</scope>
    <source>
        <strain evidence="3">SpSt-418</strain>
    </source>
</reference>
<organism evidence="3">
    <name type="scientific">Oscillatoriales cyanobacterium SpSt-418</name>
    <dbReference type="NCBI Taxonomy" id="2282169"/>
    <lineage>
        <taxon>Bacteria</taxon>
        <taxon>Bacillati</taxon>
        <taxon>Cyanobacteriota</taxon>
        <taxon>Cyanophyceae</taxon>
        <taxon>Oscillatoriophycideae</taxon>
        <taxon>Oscillatoriales</taxon>
    </lineage>
</organism>
<dbReference type="Pfam" id="PF12770">
    <property type="entry name" value="CHAT"/>
    <property type="match status" value="1"/>
</dbReference>
<feature type="repeat" description="TPR" evidence="1">
    <location>
        <begin position="321"/>
        <end position="354"/>
    </location>
</feature>
<dbReference type="Pfam" id="PF13424">
    <property type="entry name" value="TPR_12"/>
    <property type="match status" value="4"/>
</dbReference>
<feature type="repeat" description="TPR" evidence="1">
    <location>
        <begin position="161"/>
        <end position="194"/>
    </location>
</feature>
<keyword evidence="1" id="KW-0802">TPR repeat</keyword>
<dbReference type="SMART" id="SM00028">
    <property type="entry name" value="TPR"/>
    <property type="match status" value="10"/>
</dbReference>
<dbReference type="InterPro" id="IPR019734">
    <property type="entry name" value="TPR_rpt"/>
</dbReference>
<protein>
    <submittedName>
        <fullName evidence="3">CHAT domain-containing protein</fullName>
    </submittedName>
</protein>
<dbReference type="PROSITE" id="PS50005">
    <property type="entry name" value="TPR"/>
    <property type="match status" value="6"/>
</dbReference>
<proteinExistence type="predicted"/>
<dbReference type="PANTHER" id="PTHR10098">
    <property type="entry name" value="RAPSYN-RELATED"/>
    <property type="match status" value="1"/>
</dbReference>
<evidence type="ECO:0000256" key="1">
    <source>
        <dbReference type="PROSITE-ProRule" id="PRU00339"/>
    </source>
</evidence>
<dbReference type="Gene3D" id="1.25.40.10">
    <property type="entry name" value="Tetratricopeptide repeat domain"/>
    <property type="match status" value="3"/>
</dbReference>
<dbReference type="InterPro" id="IPR024983">
    <property type="entry name" value="CHAT_dom"/>
</dbReference>
<comment type="caution">
    <text evidence="3">The sequence shown here is derived from an EMBL/GenBank/DDBJ whole genome shotgun (WGS) entry which is preliminary data.</text>
</comment>
<dbReference type="EMBL" id="DSRU01000202">
    <property type="protein sequence ID" value="HFM98781.1"/>
    <property type="molecule type" value="Genomic_DNA"/>
</dbReference>
<feature type="repeat" description="TPR" evidence="1">
    <location>
        <begin position="241"/>
        <end position="274"/>
    </location>
</feature>
<sequence>MLAVLGILGYAYDSLEQFTKALVFHQQSAEVFRQTGDRRAEGIALTYVGRAYADLGQLTKSLETAQAALLITQQTGNWLFESVNLSNIGGIYTRWGQYAKAAEFLEASLKVARQVDPNAGGVILMNLGSVYDNLGQYPEALRAYRQAFEGFQRIDAGWLAGMSLTLMGLIYTKQSQYAQAIDTHQQALQMVQQSDYRTGEGAILSNIGDVYQQLGQPTKALEFYERSLKIARQIGNLEGQSATLNNMGNAYRSLGQRNKALEVFEQALKLLQQIGNLAGQSRTLINIGTISYESGQHTNAMKHYQSALKIAQQIGNPESKQVALGNIGMVYNKLRQYSEAQESFQQALKIARQTGDRLSESLILTGLGQTLAYSGKISAAEETLYEAIEIVESLRGGLKDRDKVFLADRLVNPYQWLQLTLVVQNKTTTALEVAERGRTRAFVELMATRLAGDSPSSQTIQRLSQPLSLAQIQQVARQQNATLVEYSVVGEGLYIWVVRPTGQIEFRDIPYKFSTTKMQELVSSTHDVLRRGVRRSGAISSSTSQSTNIRLNQFGAYQLRTLHQLLIEPIADLLPKNPNDRIIFIPQNELLLVPFPALLNEKGTYLVEQHTLLTAPSIQVLSFTDQNQQQLNRTSNRTALVVGNPTLPKLLEGRLIPLPAAEQEARTIAQLLKTTPMIGAAANKSAVINQMPQARFIHLATHGLLTPNNGNAPGAIVLAPNSPDQVNDGLLTPSEILSMKLKAELVVLSACDTAQGDVTSDGIVGLSRSLIAAGVPSVIVSLWAVPDAPTAELMTAFYLNFQKNPDKAQALRQAMLTTMEKHPEPRDWAAFTLIGEAE</sequence>
<dbReference type="InterPro" id="IPR011990">
    <property type="entry name" value="TPR-like_helical_dom_sf"/>
</dbReference>
<dbReference type="SUPFAM" id="SSF48452">
    <property type="entry name" value="TPR-like"/>
    <property type="match status" value="2"/>
</dbReference>
<feature type="domain" description="CHAT" evidence="2">
    <location>
        <begin position="559"/>
        <end position="836"/>
    </location>
</feature>
<dbReference type="AlphaFoldDB" id="A0A7C3PQG4"/>
<dbReference type="Pfam" id="PF13181">
    <property type="entry name" value="TPR_8"/>
    <property type="match status" value="1"/>
</dbReference>
<feature type="repeat" description="TPR" evidence="1">
    <location>
        <begin position="201"/>
        <end position="234"/>
    </location>
</feature>
<dbReference type="PROSITE" id="PS50293">
    <property type="entry name" value="TPR_REGION"/>
    <property type="match status" value="1"/>
</dbReference>